<keyword evidence="3" id="KW-1185">Reference proteome</keyword>
<evidence type="ECO:0000313" key="3">
    <source>
        <dbReference type="Proteomes" id="UP001187734"/>
    </source>
</evidence>
<dbReference type="Proteomes" id="UP001187734">
    <property type="component" value="Unassembled WGS sequence"/>
</dbReference>
<sequence length="234" mass="26156">MEHHTTTENDRDVIGSASQPRPGHIHQDQKVIGSASQPATNNDVIGSASQPRPDHLTSQHDDVVGSASQPRTQPIDRLHVRIVEPDTPLSTECLVQLIFDAYSSRNHASVKVITPLKPEESPKEFPACLMTLTKRPWTLRELEHRKIGDLEVVVATKEEYACLLSRDVPGGSSRERLTSFFRIYGQKPDFNQIEEEHGLKVLAWAVRGPIQNPFMDREGMLLPVSCFAGGPRRE</sequence>
<organism evidence="2 3">
    <name type="scientific">Fusarium torulosum</name>
    <dbReference type="NCBI Taxonomy" id="33205"/>
    <lineage>
        <taxon>Eukaryota</taxon>
        <taxon>Fungi</taxon>
        <taxon>Dikarya</taxon>
        <taxon>Ascomycota</taxon>
        <taxon>Pezizomycotina</taxon>
        <taxon>Sordariomycetes</taxon>
        <taxon>Hypocreomycetidae</taxon>
        <taxon>Hypocreales</taxon>
        <taxon>Nectriaceae</taxon>
        <taxon>Fusarium</taxon>
    </lineage>
</organism>
<name>A0AAE8SGH2_9HYPO</name>
<feature type="compositionally biased region" description="Basic and acidic residues" evidence="1">
    <location>
        <begin position="52"/>
        <end position="63"/>
    </location>
</feature>
<proteinExistence type="predicted"/>
<gene>
    <name evidence="2" type="ORF">FTOL_04462</name>
</gene>
<feature type="compositionally biased region" description="Basic and acidic residues" evidence="1">
    <location>
        <begin position="1"/>
        <end position="13"/>
    </location>
</feature>
<dbReference type="AlphaFoldDB" id="A0AAE8SGH2"/>
<evidence type="ECO:0000256" key="1">
    <source>
        <dbReference type="SAM" id="MobiDB-lite"/>
    </source>
</evidence>
<feature type="compositionally biased region" description="Polar residues" evidence="1">
    <location>
        <begin position="34"/>
        <end position="50"/>
    </location>
</feature>
<evidence type="ECO:0000313" key="2">
    <source>
        <dbReference type="EMBL" id="SPJ74731.1"/>
    </source>
</evidence>
<comment type="caution">
    <text evidence="2">The sequence shown here is derived from an EMBL/GenBank/DDBJ whole genome shotgun (WGS) entry which is preliminary data.</text>
</comment>
<reference evidence="2" key="1">
    <citation type="submission" date="2018-03" db="EMBL/GenBank/DDBJ databases">
        <authorList>
            <person name="Guldener U."/>
        </authorList>
    </citation>
    <scope>NUCLEOTIDE SEQUENCE</scope>
</reference>
<accession>A0AAE8SGH2</accession>
<protein>
    <submittedName>
        <fullName evidence="2">Uncharacterized protein</fullName>
    </submittedName>
</protein>
<feature type="region of interest" description="Disordered" evidence="1">
    <location>
        <begin position="1"/>
        <end position="72"/>
    </location>
</feature>
<dbReference type="EMBL" id="ONZP01000134">
    <property type="protein sequence ID" value="SPJ74731.1"/>
    <property type="molecule type" value="Genomic_DNA"/>
</dbReference>